<keyword evidence="5 7" id="KW-1133">Transmembrane helix</keyword>
<dbReference type="PANTHER" id="PTHR23517:SF13">
    <property type="entry name" value="MAJOR FACILITATOR SUPERFAMILY MFS_1"/>
    <property type="match status" value="1"/>
</dbReference>
<dbReference type="Pfam" id="PF07690">
    <property type="entry name" value="MFS_1"/>
    <property type="match status" value="1"/>
</dbReference>
<proteinExistence type="predicted"/>
<comment type="caution">
    <text evidence="9">The sequence shown here is derived from an EMBL/GenBank/DDBJ whole genome shotgun (WGS) entry which is preliminary data.</text>
</comment>
<dbReference type="AlphaFoldDB" id="A0A3N4NVK0"/>
<dbReference type="GO" id="GO:0005886">
    <property type="term" value="C:plasma membrane"/>
    <property type="evidence" value="ECO:0007669"/>
    <property type="project" value="UniProtKB-SubCell"/>
</dbReference>
<feature type="transmembrane region" description="Helical" evidence="7">
    <location>
        <begin position="82"/>
        <end position="100"/>
    </location>
</feature>
<reference evidence="9 10" key="1">
    <citation type="submission" date="2018-11" db="EMBL/GenBank/DDBJ databases">
        <title>Whole genome sequencing of Pantoea sp. RIT388.</title>
        <authorList>
            <person name="Gan H.M."/>
            <person name="Hudson A.O."/>
        </authorList>
    </citation>
    <scope>NUCLEOTIDE SEQUENCE [LARGE SCALE GENOMIC DNA]</scope>
    <source>
        <strain evidence="9 10">RIT388</strain>
    </source>
</reference>
<keyword evidence="3" id="KW-1003">Cell membrane</keyword>
<feature type="transmembrane region" description="Helical" evidence="7">
    <location>
        <begin position="141"/>
        <end position="161"/>
    </location>
</feature>
<dbReference type="EMBL" id="RMVG01000009">
    <property type="protein sequence ID" value="RPD99825.1"/>
    <property type="molecule type" value="Genomic_DNA"/>
</dbReference>
<comment type="subcellular location">
    <subcellularLocation>
        <location evidence="1">Cell membrane</location>
        <topology evidence="1">Multi-pass membrane protein</topology>
    </subcellularLocation>
</comment>
<feature type="transmembrane region" description="Helical" evidence="7">
    <location>
        <begin position="374"/>
        <end position="391"/>
    </location>
</feature>
<dbReference type="InterPro" id="IPR050171">
    <property type="entry name" value="MFS_Transporters"/>
</dbReference>
<feature type="transmembrane region" description="Helical" evidence="7">
    <location>
        <begin position="48"/>
        <end position="70"/>
    </location>
</feature>
<dbReference type="RefSeq" id="WP_123801417.1">
    <property type="nucleotide sequence ID" value="NZ_RMVG01000009.1"/>
</dbReference>
<keyword evidence="2" id="KW-0813">Transport</keyword>
<evidence type="ECO:0000313" key="10">
    <source>
        <dbReference type="Proteomes" id="UP000281332"/>
    </source>
</evidence>
<evidence type="ECO:0000256" key="6">
    <source>
        <dbReference type="ARBA" id="ARBA00023136"/>
    </source>
</evidence>
<feature type="domain" description="Major facilitator superfamily (MFS) profile" evidence="8">
    <location>
        <begin position="16"/>
        <end position="400"/>
    </location>
</feature>
<feature type="transmembrane region" description="Helical" evidence="7">
    <location>
        <begin position="339"/>
        <end position="362"/>
    </location>
</feature>
<evidence type="ECO:0000256" key="3">
    <source>
        <dbReference type="ARBA" id="ARBA00022475"/>
    </source>
</evidence>
<evidence type="ECO:0000256" key="4">
    <source>
        <dbReference type="ARBA" id="ARBA00022692"/>
    </source>
</evidence>
<feature type="transmembrane region" description="Helical" evidence="7">
    <location>
        <begin position="106"/>
        <end position="129"/>
    </location>
</feature>
<keyword evidence="6 7" id="KW-0472">Membrane</keyword>
<evidence type="ECO:0000256" key="7">
    <source>
        <dbReference type="SAM" id="Phobius"/>
    </source>
</evidence>
<dbReference type="GO" id="GO:0022857">
    <property type="term" value="F:transmembrane transporter activity"/>
    <property type="evidence" value="ECO:0007669"/>
    <property type="project" value="InterPro"/>
</dbReference>
<organism evidence="9 10">
    <name type="scientific">Candidatus Pantoea deserta</name>
    <dbReference type="NCBI Taxonomy" id="1869313"/>
    <lineage>
        <taxon>Bacteria</taxon>
        <taxon>Pseudomonadati</taxon>
        <taxon>Pseudomonadota</taxon>
        <taxon>Gammaproteobacteria</taxon>
        <taxon>Enterobacterales</taxon>
        <taxon>Erwiniaceae</taxon>
        <taxon>Pantoea</taxon>
    </lineage>
</organism>
<gene>
    <name evidence="9" type="ORF">BBB56_13330</name>
</gene>
<dbReference type="InterPro" id="IPR011701">
    <property type="entry name" value="MFS"/>
</dbReference>
<sequence>MSSACVALPAAAARRITLYGFICAALFSATSSAPTPLYPLYRSLYHLSPVDITVIFASYAFALLIALLTLGRLSDFTGRRAMMLTALLINSVALAVFMLADSAGMLIAARVIQGLATGIALPTFGAAILDGDKNRGPLLNSVTAFLGLLAGSLASTVLVTFAPLPTVLVYALLLALMLIAFALLPLMPETVTPVAGALGALRPRIAIPPRALGPLLRMAPVNVATWSLGGFYLSLMPSLMMVATGVHSPFIGGSVVATLMLSATASVLIFRRWSPPRALFIGTIALMAGTGLTLMGINHHHALLLFIGTAIAGQGFGSLFATMMKIILPLAESHERAGLFSAFLVKSYLTFALPAMLAGFAVPRLGLAETANDYCLGILLMAALSLIAGRMPERLSAERR</sequence>
<accession>A0A3N4NVK0</accession>
<dbReference type="OrthoDB" id="7283458at2"/>
<evidence type="ECO:0000259" key="8">
    <source>
        <dbReference type="PROSITE" id="PS50850"/>
    </source>
</evidence>
<evidence type="ECO:0000256" key="2">
    <source>
        <dbReference type="ARBA" id="ARBA00022448"/>
    </source>
</evidence>
<dbReference type="PROSITE" id="PS50850">
    <property type="entry name" value="MFS"/>
    <property type="match status" value="1"/>
</dbReference>
<dbReference type="SUPFAM" id="SSF103473">
    <property type="entry name" value="MFS general substrate transporter"/>
    <property type="match status" value="1"/>
</dbReference>
<feature type="transmembrane region" description="Helical" evidence="7">
    <location>
        <begin position="277"/>
        <end position="297"/>
    </location>
</feature>
<keyword evidence="10" id="KW-1185">Reference proteome</keyword>
<dbReference type="InterPro" id="IPR036259">
    <property type="entry name" value="MFS_trans_sf"/>
</dbReference>
<dbReference type="Gene3D" id="1.20.1250.20">
    <property type="entry name" value="MFS general substrate transporter like domains"/>
    <property type="match status" value="1"/>
</dbReference>
<dbReference type="InterPro" id="IPR020846">
    <property type="entry name" value="MFS_dom"/>
</dbReference>
<dbReference type="PANTHER" id="PTHR23517">
    <property type="entry name" value="RESISTANCE PROTEIN MDTM, PUTATIVE-RELATED-RELATED"/>
    <property type="match status" value="1"/>
</dbReference>
<protein>
    <submittedName>
        <fullName evidence="9">MFS transporter</fullName>
    </submittedName>
</protein>
<evidence type="ECO:0000256" key="5">
    <source>
        <dbReference type="ARBA" id="ARBA00022989"/>
    </source>
</evidence>
<feature type="transmembrane region" description="Helical" evidence="7">
    <location>
        <begin position="250"/>
        <end position="270"/>
    </location>
</feature>
<feature type="transmembrane region" description="Helical" evidence="7">
    <location>
        <begin position="303"/>
        <end position="327"/>
    </location>
</feature>
<dbReference type="Proteomes" id="UP000281332">
    <property type="component" value="Unassembled WGS sequence"/>
</dbReference>
<feature type="transmembrane region" description="Helical" evidence="7">
    <location>
        <begin position="223"/>
        <end position="244"/>
    </location>
</feature>
<keyword evidence="4 7" id="KW-0812">Transmembrane</keyword>
<name>A0A3N4NVK0_9GAMM</name>
<evidence type="ECO:0000313" key="9">
    <source>
        <dbReference type="EMBL" id="RPD99825.1"/>
    </source>
</evidence>
<evidence type="ECO:0000256" key="1">
    <source>
        <dbReference type="ARBA" id="ARBA00004651"/>
    </source>
</evidence>